<comment type="similarity">
    <text evidence="2">Belongs to the peptidase S1 family.</text>
</comment>
<dbReference type="InterPro" id="IPR009003">
    <property type="entry name" value="Peptidase_S1_PA"/>
</dbReference>
<evidence type="ECO:0000256" key="8">
    <source>
        <dbReference type="SAM" id="SignalP"/>
    </source>
</evidence>
<evidence type="ECO:0000256" key="4">
    <source>
        <dbReference type="ARBA" id="ARBA00022801"/>
    </source>
</evidence>
<keyword evidence="11" id="KW-1185">Reference proteome</keyword>
<dbReference type="PROSITE" id="PS00134">
    <property type="entry name" value="TRYPSIN_HIS"/>
    <property type="match status" value="1"/>
</dbReference>
<dbReference type="InterPro" id="IPR043504">
    <property type="entry name" value="Peptidase_S1_PA_chymotrypsin"/>
</dbReference>
<dbReference type="PRINTS" id="PR00722">
    <property type="entry name" value="CHYMOTRYPSIN"/>
</dbReference>
<dbReference type="Pfam" id="PF00089">
    <property type="entry name" value="Trypsin"/>
    <property type="match status" value="2"/>
</dbReference>
<feature type="chain" id="PRO_5043809975" description="Peptidase S1 domain-containing protein" evidence="8">
    <location>
        <begin position="17"/>
        <end position="504"/>
    </location>
</feature>
<evidence type="ECO:0000259" key="9">
    <source>
        <dbReference type="PROSITE" id="PS50240"/>
    </source>
</evidence>
<dbReference type="InterPro" id="IPR001254">
    <property type="entry name" value="Trypsin_dom"/>
</dbReference>
<protein>
    <recommendedName>
        <fullName evidence="9">Peptidase S1 domain-containing protein</fullName>
    </recommendedName>
</protein>
<dbReference type="PANTHER" id="PTHR24276">
    <property type="entry name" value="POLYSERASE-RELATED"/>
    <property type="match status" value="1"/>
</dbReference>
<dbReference type="GO" id="GO:0004252">
    <property type="term" value="F:serine-type endopeptidase activity"/>
    <property type="evidence" value="ECO:0007669"/>
    <property type="project" value="InterPro"/>
</dbReference>
<dbReference type="InterPro" id="IPR018114">
    <property type="entry name" value="TRYPSIN_HIS"/>
</dbReference>
<sequence length="504" mass="53438">MKVVILCSFVVAAAWALPMGETELEFKRLYVDPTTDTLPQDLGPRITNGREAPPAGNRWLCGGSLISPTHVLTAAHCVDGADSATVYLGAHDITQAEASQLVVQSRRLIRHEDYDEGRITDDIGIIVLDHPVVVNEQINIVALPPSGQVPDDYEDQDARISGWGRVSGEGSTSPVLLEVNSTVLTNSQCSRIYGNVPNTQICTSGVGGVGSCSGDSGGPLVTDNVLIGVVSYGARGCPAGYPSAFSRGETELEFKRLYVDPITDTLPQDLGPRIINGREAVPHSIPYQAYIIFTAPAGRWLCGGSLISPTHVLTAAHCVDGADSATVYLGAHDITQAEASQLVVQSRRLIRHEDYNDDKITDDIGIIVLDHPVVMTEQINIVALPPSGQVPNDYEDQDARISGWGRVLGLGDTSPVLMEVNSTIITNSQCSRIYGDVPNTQICTSGVGGVGACNGDSGGPLVTDNVLIGVVSYGAAGCLAGYPSAFSRVTSYLDWIERNTGIKL</sequence>
<dbReference type="EMBL" id="JANEYG010000044">
    <property type="protein sequence ID" value="KAJ8916289.1"/>
    <property type="molecule type" value="Genomic_DNA"/>
</dbReference>
<evidence type="ECO:0000256" key="7">
    <source>
        <dbReference type="RuleBase" id="RU363034"/>
    </source>
</evidence>
<comment type="caution">
    <text evidence="10">The sequence shown here is derived from an EMBL/GenBank/DDBJ whole genome shotgun (WGS) entry which is preliminary data.</text>
</comment>
<dbReference type="PROSITE" id="PS00135">
    <property type="entry name" value="TRYPSIN_SER"/>
    <property type="match status" value="1"/>
</dbReference>
<evidence type="ECO:0000313" key="11">
    <source>
        <dbReference type="Proteomes" id="UP001159042"/>
    </source>
</evidence>
<dbReference type="PROSITE" id="PS50240">
    <property type="entry name" value="TRYPSIN_DOM"/>
    <property type="match status" value="2"/>
</dbReference>
<keyword evidence="5 7" id="KW-0720">Serine protease</keyword>
<dbReference type="InterPro" id="IPR001314">
    <property type="entry name" value="Peptidase_S1A"/>
</dbReference>
<feature type="signal peptide" evidence="8">
    <location>
        <begin position="1"/>
        <end position="16"/>
    </location>
</feature>
<evidence type="ECO:0000256" key="6">
    <source>
        <dbReference type="ARBA" id="ARBA00023157"/>
    </source>
</evidence>
<keyword evidence="6" id="KW-1015">Disulfide bond</keyword>
<name>A0AAV8VQP5_9CUCU</name>
<dbReference type="GO" id="GO:0006508">
    <property type="term" value="P:proteolysis"/>
    <property type="evidence" value="ECO:0007669"/>
    <property type="project" value="UniProtKB-KW"/>
</dbReference>
<dbReference type="SUPFAM" id="SSF50494">
    <property type="entry name" value="Trypsin-like serine proteases"/>
    <property type="match status" value="2"/>
</dbReference>
<dbReference type="InterPro" id="IPR050430">
    <property type="entry name" value="Peptidase_S1"/>
</dbReference>
<reference evidence="10 11" key="1">
    <citation type="journal article" date="2023" name="Insect Mol. Biol.">
        <title>Genome sequencing provides insights into the evolution of gene families encoding plant cell wall-degrading enzymes in longhorned beetles.</title>
        <authorList>
            <person name="Shin N.R."/>
            <person name="Okamura Y."/>
            <person name="Kirsch R."/>
            <person name="Pauchet Y."/>
        </authorList>
    </citation>
    <scope>NUCLEOTIDE SEQUENCE [LARGE SCALE GENOMIC DNA]</scope>
    <source>
        <strain evidence="10">EAD_L_NR</strain>
    </source>
</reference>
<evidence type="ECO:0000256" key="1">
    <source>
        <dbReference type="ARBA" id="ARBA00004239"/>
    </source>
</evidence>
<feature type="domain" description="Peptidase S1" evidence="9">
    <location>
        <begin position="274"/>
        <end position="501"/>
    </location>
</feature>
<dbReference type="FunFam" id="2.40.10.10:FF:000068">
    <property type="entry name" value="transmembrane protease serine 2"/>
    <property type="match status" value="2"/>
</dbReference>
<evidence type="ECO:0000256" key="2">
    <source>
        <dbReference type="ARBA" id="ARBA00007664"/>
    </source>
</evidence>
<dbReference type="FunFam" id="2.40.10.10:FF:000036">
    <property type="entry name" value="Trypsin beta"/>
    <property type="match status" value="2"/>
</dbReference>
<dbReference type="CDD" id="cd00190">
    <property type="entry name" value="Tryp_SPc"/>
    <property type="match status" value="2"/>
</dbReference>
<organism evidence="10 11">
    <name type="scientific">Exocentrus adspersus</name>
    <dbReference type="NCBI Taxonomy" id="1586481"/>
    <lineage>
        <taxon>Eukaryota</taxon>
        <taxon>Metazoa</taxon>
        <taxon>Ecdysozoa</taxon>
        <taxon>Arthropoda</taxon>
        <taxon>Hexapoda</taxon>
        <taxon>Insecta</taxon>
        <taxon>Pterygota</taxon>
        <taxon>Neoptera</taxon>
        <taxon>Endopterygota</taxon>
        <taxon>Coleoptera</taxon>
        <taxon>Polyphaga</taxon>
        <taxon>Cucujiformia</taxon>
        <taxon>Chrysomeloidea</taxon>
        <taxon>Cerambycidae</taxon>
        <taxon>Lamiinae</taxon>
        <taxon>Acanthocinini</taxon>
        <taxon>Exocentrus</taxon>
    </lineage>
</organism>
<dbReference type="Gene3D" id="2.40.10.10">
    <property type="entry name" value="Trypsin-like serine proteases"/>
    <property type="match status" value="3"/>
</dbReference>
<dbReference type="GO" id="GO:0005576">
    <property type="term" value="C:extracellular region"/>
    <property type="evidence" value="ECO:0007669"/>
    <property type="project" value="UniProtKB-SubCell"/>
</dbReference>
<keyword evidence="3 7" id="KW-0645">Protease</keyword>
<accession>A0AAV8VQP5</accession>
<dbReference type="PANTHER" id="PTHR24276:SF98">
    <property type="entry name" value="FI18310P1-RELATED"/>
    <property type="match status" value="1"/>
</dbReference>
<dbReference type="InterPro" id="IPR033116">
    <property type="entry name" value="TRYPSIN_SER"/>
</dbReference>
<dbReference type="AlphaFoldDB" id="A0AAV8VQP5"/>
<evidence type="ECO:0000256" key="3">
    <source>
        <dbReference type="ARBA" id="ARBA00022670"/>
    </source>
</evidence>
<keyword evidence="4 7" id="KW-0378">Hydrolase</keyword>
<evidence type="ECO:0000256" key="5">
    <source>
        <dbReference type="ARBA" id="ARBA00022825"/>
    </source>
</evidence>
<keyword evidence="8" id="KW-0732">Signal</keyword>
<gene>
    <name evidence="10" type="ORF">NQ315_016430</name>
</gene>
<evidence type="ECO:0000313" key="10">
    <source>
        <dbReference type="EMBL" id="KAJ8916289.1"/>
    </source>
</evidence>
<dbReference type="Proteomes" id="UP001159042">
    <property type="component" value="Unassembled WGS sequence"/>
</dbReference>
<dbReference type="SMART" id="SM00020">
    <property type="entry name" value="Tryp_SPc"/>
    <property type="match status" value="2"/>
</dbReference>
<comment type="subcellular location">
    <subcellularLocation>
        <location evidence="1">Secreted</location>
        <location evidence="1">Extracellular space</location>
    </subcellularLocation>
</comment>
<proteinExistence type="inferred from homology"/>
<feature type="domain" description="Peptidase S1" evidence="9">
    <location>
        <begin position="46"/>
        <end position="267"/>
    </location>
</feature>